<evidence type="ECO:0000256" key="1">
    <source>
        <dbReference type="SAM" id="MobiDB-lite"/>
    </source>
</evidence>
<gene>
    <name evidence="2" type="ORF">ARGLB_118_00250</name>
</gene>
<protein>
    <recommendedName>
        <fullName evidence="4">DUF1508 domain-containing protein</fullName>
    </recommendedName>
</protein>
<evidence type="ECO:0000313" key="2">
    <source>
        <dbReference type="EMBL" id="GAB16361.1"/>
    </source>
</evidence>
<keyword evidence="3" id="KW-1185">Reference proteome</keyword>
<dbReference type="STRING" id="1077972.ARGLB_118_00250"/>
<dbReference type="Proteomes" id="UP000003828">
    <property type="component" value="Unassembled WGS sequence"/>
</dbReference>
<dbReference type="AlphaFoldDB" id="H0QU60"/>
<dbReference type="Gene3D" id="2.30.29.80">
    <property type="match status" value="1"/>
</dbReference>
<organism evidence="2 3">
    <name type="scientific">Arthrobacter globiformis (strain ATCC 8010 / DSM 20124 / JCM 1332 / NBRC 12137 / NCIMB 8907 / NRRL B-2979 / 168)</name>
    <dbReference type="NCBI Taxonomy" id="1077972"/>
    <lineage>
        <taxon>Bacteria</taxon>
        <taxon>Bacillati</taxon>
        <taxon>Actinomycetota</taxon>
        <taxon>Actinomycetes</taxon>
        <taxon>Micrococcales</taxon>
        <taxon>Micrococcaceae</taxon>
        <taxon>Arthrobacter</taxon>
    </lineage>
</organism>
<dbReference type="RefSeq" id="WP_003806349.1">
    <property type="nucleotide sequence ID" value="NZ_BAEG01000118.1"/>
</dbReference>
<dbReference type="EMBL" id="BAEG01000118">
    <property type="protein sequence ID" value="GAB16361.1"/>
    <property type="molecule type" value="Genomic_DNA"/>
</dbReference>
<dbReference type="SUPFAM" id="SSF160113">
    <property type="entry name" value="YegP-like"/>
    <property type="match status" value="1"/>
</dbReference>
<dbReference type="InterPro" id="IPR036913">
    <property type="entry name" value="YegP-like_sf"/>
</dbReference>
<feature type="region of interest" description="Disordered" evidence="1">
    <location>
        <begin position="61"/>
        <end position="115"/>
    </location>
</feature>
<comment type="caution">
    <text evidence="2">The sequence shown here is derived from an EMBL/GenBank/DDBJ whole genome shotgun (WGS) entry which is preliminary data.</text>
</comment>
<evidence type="ECO:0000313" key="3">
    <source>
        <dbReference type="Proteomes" id="UP000003828"/>
    </source>
</evidence>
<proteinExistence type="predicted"/>
<name>H0QU60_ARTG1</name>
<evidence type="ECO:0008006" key="4">
    <source>
        <dbReference type="Google" id="ProtNLM"/>
    </source>
</evidence>
<reference evidence="2 3" key="1">
    <citation type="submission" date="2011-12" db="EMBL/GenBank/DDBJ databases">
        <title>Whole genome shotgun sequence of Arthrobacter globiformis NBRC 12137.</title>
        <authorList>
            <person name="Miyazawa S."/>
            <person name="Hosoyama A."/>
            <person name="Tsuchikane K."/>
            <person name="Katsumata H."/>
            <person name="Yamazaki S."/>
            <person name="Fujita N."/>
        </authorList>
    </citation>
    <scope>NUCLEOTIDE SEQUENCE [LARGE SCALE GENOMIC DNA]</scope>
    <source>
        <strain evidence="2 3">NBRC 12137</strain>
    </source>
</reference>
<sequence length="115" mass="11694">MAGYFELVDAPDGGYRIRLLDGAGALMAVSVTFPTKRAAVAGVAQAREIAGTGLIRDCSKDAVKRPAQKRHAKPARQAVKSTVGAGYGSPKSVRQRVPAPHLAEVGAGVGGQAGG</sequence>
<accession>H0QU60</accession>